<sequence>MRLVVVTILSGLPFLSACGGGGGAGSAPPSDTALFDARVADLRAFETGIGARLPTTMANLPESGAATYTGTALLGLDRDGTQPAYLGRAAVTADFAAGVLSGRVDDYVYAADSDDDGAIGPVRPVEGALTLTGGNFAPGPAGPGGARPAGFDANVAGTLTGGAQAVVVDQDLIGSFLGNPGPVGIAAAGAGTAVVNGVEEQSVFALGLRR</sequence>
<evidence type="ECO:0000313" key="3">
    <source>
        <dbReference type="Proteomes" id="UP000184292"/>
    </source>
</evidence>
<dbReference type="InterPro" id="IPR011250">
    <property type="entry name" value="OMP/PagP_B-barrel"/>
</dbReference>
<dbReference type="Gene3D" id="2.40.160.90">
    <property type="match status" value="1"/>
</dbReference>
<dbReference type="STRING" id="1447782.SAMN05444417_1399"/>
<evidence type="ECO:0000313" key="2">
    <source>
        <dbReference type="EMBL" id="SHI65260.1"/>
    </source>
</evidence>
<feature type="chain" id="PRO_5012206549" description="Transferrin-binding protein B C-lobe/N-lobe beta barrel domain-containing protein" evidence="1">
    <location>
        <begin position="20"/>
        <end position="210"/>
    </location>
</feature>
<organism evidence="2 3">
    <name type="scientific">Wenxinia saemankumensis</name>
    <dbReference type="NCBI Taxonomy" id="1447782"/>
    <lineage>
        <taxon>Bacteria</taxon>
        <taxon>Pseudomonadati</taxon>
        <taxon>Pseudomonadota</taxon>
        <taxon>Alphaproteobacteria</taxon>
        <taxon>Rhodobacterales</taxon>
        <taxon>Roseobacteraceae</taxon>
        <taxon>Wenxinia</taxon>
    </lineage>
</organism>
<proteinExistence type="predicted"/>
<reference evidence="2 3" key="1">
    <citation type="submission" date="2016-11" db="EMBL/GenBank/DDBJ databases">
        <authorList>
            <person name="Jaros S."/>
            <person name="Januszkiewicz K."/>
            <person name="Wedrychowicz H."/>
        </authorList>
    </citation>
    <scope>NUCLEOTIDE SEQUENCE [LARGE SCALE GENOMIC DNA]</scope>
    <source>
        <strain evidence="2 3">DSM 100565</strain>
    </source>
</reference>
<keyword evidence="1" id="KW-0732">Signal</keyword>
<dbReference type="EMBL" id="FQYO01000002">
    <property type="protein sequence ID" value="SHI65260.1"/>
    <property type="molecule type" value="Genomic_DNA"/>
</dbReference>
<evidence type="ECO:0008006" key="4">
    <source>
        <dbReference type="Google" id="ProtNLM"/>
    </source>
</evidence>
<dbReference type="SUPFAM" id="SSF56925">
    <property type="entry name" value="OMPA-like"/>
    <property type="match status" value="1"/>
</dbReference>
<keyword evidence="3" id="KW-1185">Reference proteome</keyword>
<gene>
    <name evidence="2" type="ORF">SAMN05444417_1399</name>
</gene>
<dbReference type="AlphaFoldDB" id="A0A1M6CWC1"/>
<dbReference type="PROSITE" id="PS51257">
    <property type="entry name" value="PROKAR_LIPOPROTEIN"/>
    <property type="match status" value="1"/>
</dbReference>
<dbReference type="RefSeq" id="WP_073327303.1">
    <property type="nucleotide sequence ID" value="NZ_FQYO01000002.1"/>
</dbReference>
<dbReference type="Proteomes" id="UP000184292">
    <property type="component" value="Unassembled WGS sequence"/>
</dbReference>
<protein>
    <recommendedName>
        <fullName evidence="4">Transferrin-binding protein B C-lobe/N-lobe beta barrel domain-containing protein</fullName>
    </recommendedName>
</protein>
<accession>A0A1M6CWC1</accession>
<evidence type="ECO:0000256" key="1">
    <source>
        <dbReference type="SAM" id="SignalP"/>
    </source>
</evidence>
<name>A0A1M6CWC1_9RHOB</name>
<feature type="signal peptide" evidence="1">
    <location>
        <begin position="1"/>
        <end position="19"/>
    </location>
</feature>